<keyword evidence="4" id="KW-1185">Reference proteome</keyword>
<gene>
    <name evidence="3" type="ORF">FHR70_004693</name>
</gene>
<dbReference type="EMBL" id="JACHWB010000011">
    <property type="protein sequence ID" value="MBB3021592.1"/>
    <property type="molecule type" value="Genomic_DNA"/>
</dbReference>
<keyword evidence="2" id="KW-0732">Signal</keyword>
<name>A0A7W4YYF7_9HYPH</name>
<dbReference type="Proteomes" id="UP000532010">
    <property type="component" value="Unassembled WGS sequence"/>
</dbReference>
<dbReference type="RefSeq" id="WP_183454572.1">
    <property type="nucleotide sequence ID" value="NZ_JACHWB010000011.1"/>
</dbReference>
<comment type="caution">
    <text evidence="3">The sequence shown here is derived from an EMBL/GenBank/DDBJ whole genome shotgun (WGS) entry which is preliminary data.</text>
</comment>
<feature type="compositionally biased region" description="Basic residues" evidence="1">
    <location>
        <begin position="122"/>
        <end position="133"/>
    </location>
</feature>
<organism evidence="3 4">
    <name type="scientific">Microvirga lupini</name>
    <dbReference type="NCBI Taxonomy" id="420324"/>
    <lineage>
        <taxon>Bacteria</taxon>
        <taxon>Pseudomonadati</taxon>
        <taxon>Pseudomonadota</taxon>
        <taxon>Alphaproteobacteria</taxon>
        <taxon>Hyphomicrobiales</taxon>
        <taxon>Methylobacteriaceae</taxon>
        <taxon>Microvirga</taxon>
    </lineage>
</organism>
<reference evidence="3 4" key="1">
    <citation type="submission" date="2020-08" db="EMBL/GenBank/DDBJ databases">
        <title>The Agave Microbiome: Exploring the role of microbial communities in plant adaptations to desert environments.</title>
        <authorList>
            <person name="Partida-Martinez L.P."/>
        </authorList>
    </citation>
    <scope>NUCLEOTIDE SEQUENCE [LARGE SCALE GENOMIC DNA]</scope>
    <source>
        <strain evidence="3 4">AT3.9</strain>
    </source>
</reference>
<proteinExistence type="predicted"/>
<evidence type="ECO:0000256" key="2">
    <source>
        <dbReference type="SAM" id="SignalP"/>
    </source>
</evidence>
<evidence type="ECO:0000313" key="4">
    <source>
        <dbReference type="Proteomes" id="UP000532010"/>
    </source>
</evidence>
<evidence type="ECO:0000313" key="3">
    <source>
        <dbReference type="EMBL" id="MBB3021592.1"/>
    </source>
</evidence>
<feature type="chain" id="PRO_5031539557" evidence="2">
    <location>
        <begin position="20"/>
        <end position="133"/>
    </location>
</feature>
<dbReference type="PROSITE" id="PS51257">
    <property type="entry name" value="PROKAR_LIPOPROTEIN"/>
    <property type="match status" value="1"/>
</dbReference>
<protein>
    <submittedName>
        <fullName evidence="3">Uncharacterized protein</fullName>
    </submittedName>
</protein>
<accession>A0A7W4YYF7</accession>
<feature type="compositionally biased region" description="Low complexity" evidence="1">
    <location>
        <begin position="111"/>
        <end position="120"/>
    </location>
</feature>
<sequence>MAIQRLASFGFLAVLPFLAACNQTASSPATPPLDAATVGPGAMAALDDVERTREKHKSEAAGMAVMSFFDPIGITDIAEPAMEAEHQREMDEKYRRVEEELRKTVAETEALKAQAQANAARTKVRRRERSAAE</sequence>
<evidence type="ECO:0000256" key="1">
    <source>
        <dbReference type="SAM" id="MobiDB-lite"/>
    </source>
</evidence>
<feature type="signal peptide" evidence="2">
    <location>
        <begin position="1"/>
        <end position="19"/>
    </location>
</feature>
<dbReference type="AlphaFoldDB" id="A0A7W4YYF7"/>
<feature type="region of interest" description="Disordered" evidence="1">
    <location>
        <begin position="109"/>
        <end position="133"/>
    </location>
</feature>